<comment type="caution">
    <text evidence="3">The sequence shown here is derived from an EMBL/GenBank/DDBJ whole genome shotgun (WGS) entry which is preliminary data.</text>
</comment>
<name>A0A9W8J967_9AGAR</name>
<dbReference type="Gene3D" id="1.25.40.10">
    <property type="entry name" value="Tetratricopeptide repeat domain"/>
    <property type="match status" value="1"/>
</dbReference>
<dbReference type="EMBL" id="JANBPK010000922">
    <property type="protein sequence ID" value="KAJ2928574.1"/>
    <property type="molecule type" value="Genomic_DNA"/>
</dbReference>
<proteinExistence type="predicted"/>
<keyword evidence="4" id="KW-1185">Reference proteome</keyword>
<dbReference type="InterPro" id="IPR011990">
    <property type="entry name" value="TPR-like_helical_dom_sf"/>
</dbReference>
<dbReference type="InterPro" id="IPR013940">
    <property type="entry name" value="Spo22/ZIP4/TEX11"/>
</dbReference>
<evidence type="ECO:0000256" key="1">
    <source>
        <dbReference type="ARBA" id="ARBA00023254"/>
    </source>
</evidence>
<accession>A0A9W8J967</accession>
<evidence type="ECO:0000313" key="4">
    <source>
        <dbReference type="Proteomes" id="UP001140091"/>
    </source>
</evidence>
<reference evidence="3" key="1">
    <citation type="submission" date="2022-06" db="EMBL/GenBank/DDBJ databases">
        <title>Genome Sequence of Candolleomyces eurysporus.</title>
        <authorList>
            <person name="Buettner E."/>
        </authorList>
    </citation>
    <scope>NUCLEOTIDE SEQUENCE</scope>
    <source>
        <strain evidence="3">VTCC 930004</strain>
    </source>
</reference>
<gene>
    <name evidence="3" type="ORF">H1R20_g8535</name>
</gene>
<feature type="non-terminal residue" evidence="3">
    <location>
        <position position="1"/>
    </location>
</feature>
<dbReference type="Proteomes" id="UP001140091">
    <property type="component" value="Unassembled WGS sequence"/>
</dbReference>
<keyword evidence="1" id="KW-0469">Meiosis</keyword>
<evidence type="ECO:0000313" key="3">
    <source>
        <dbReference type="EMBL" id="KAJ2928574.1"/>
    </source>
</evidence>
<sequence length="200" mass="22785">MEAAWNEGNITVAEFMSKKIAEEEQRLALLQPKVREFLALKFHNIAKFILKGSKDRAPDAVVWLQRALTLMDKTNDEAALDVLKEKVLILHKHPVVPPLQLTNMMKISILRTLALAYFTSGSYDRAEVVLEELIPLVDGGQSDSHEYQELRWLRLAVLKRRKARESALTEALKSIVDHMPWSESNISEVLQELGTLSQEQ</sequence>
<protein>
    <recommendedName>
        <fullName evidence="2">Protein ZIP4 homolog</fullName>
    </recommendedName>
</protein>
<evidence type="ECO:0000256" key="2">
    <source>
        <dbReference type="ARBA" id="ARBA00031845"/>
    </source>
</evidence>
<dbReference type="SUPFAM" id="SSF48452">
    <property type="entry name" value="TPR-like"/>
    <property type="match status" value="1"/>
</dbReference>
<dbReference type="AlphaFoldDB" id="A0A9W8J967"/>
<dbReference type="OrthoDB" id="65716at2759"/>
<organism evidence="3 4">
    <name type="scientific">Candolleomyces eurysporus</name>
    <dbReference type="NCBI Taxonomy" id="2828524"/>
    <lineage>
        <taxon>Eukaryota</taxon>
        <taxon>Fungi</taxon>
        <taxon>Dikarya</taxon>
        <taxon>Basidiomycota</taxon>
        <taxon>Agaricomycotina</taxon>
        <taxon>Agaricomycetes</taxon>
        <taxon>Agaricomycetidae</taxon>
        <taxon>Agaricales</taxon>
        <taxon>Agaricineae</taxon>
        <taxon>Psathyrellaceae</taxon>
        <taxon>Candolleomyces</taxon>
    </lineage>
</organism>
<dbReference type="GO" id="GO:0051321">
    <property type="term" value="P:meiotic cell cycle"/>
    <property type="evidence" value="ECO:0007669"/>
    <property type="project" value="UniProtKB-KW"/>
</dbReference>
<dbReference type="Pfam" id="PF08631">
    <property type="entry name" value="SPO22"/>
    <property type="match status" value="1"/>
</dbReference>